<dbReference type="InterPro" id="IPR011989">
    <property type="entry name" value="ARM-like"/>
</dbReference>
<dbReference type="STRING" id="83449.BON30_45060"/>
<keyword evidence="3" id="KW-1185">Reference proteome</keyword>
<dbReference type="InterPro" id="IPR016024">
    <property type="entry name" value="ARM-type_fold"/>
</dbReference>
<dbReference type="AlphaFoldDB" id="A0A1L9AVU2"/>
<name>A0A1L9AVU2_9BACT</name>
<evidence type="ECO:0000313" key="3">
    <source>
        <dbReference type="Proteomes" id="UP000182229"/>
    </source>
</evidence>
<dbReference type="Pfam" id="PF13646">
    <property type="entry name" value="HEAT_2"/>
    <property type="match status" value="1"/>
</dbReference>
<keyword evidence="1" id="KW-0732">Signal</keyword>
<evidence type="ECO:0008006" key="4">
    <source>
        <dbReference type="Google" id="ProtNLM"/>
    </source>
</evidence>
<reference evidence="2 3" key="2">
    <citation type="submission" date="2016-12" db="EMBL/GenBank/DDBJ databases">
        <title>Draft Genome Sequence of Cystobacter ferrugineus Strain Cbfe23.</title>
        <authorList>
            <person name="Akbar S."/>
            <person name="Dowd S.E."/>
            <person name="Stevens D.C."/>
        </authorList>
    </citation>
    <scope>NUCLEOTIDE SEQUENCE [LARGE SCALE GENOMIC DNA]</scope>
    <source>
        <strain evidence="2 3">Cbfe23</strain>
    </source>
</reference>
<feature type="chain" id="PRO_5010351272" description="PBS lyase" evidence="1">
    <location>
        <begin position="35"/>
        <end position="337"/>
    </location>
</feature>
<dbReference type="Gene3D" id="1.25.10.10">
    <property type="entry name" value="Leucine-rich Repeat Variant"/>
    <property type="match status" value="2"/>
</dbReference>
<feature type="signal peptide" evidence="1">
    <location>
        <begin position="1"/>
        <end position="34"/>
    </location>
</feature>
<evidence type="ECO:0000256" key="1">
    <source>
        <dbReference type="SAM" id="SignalP"/>
    </source>
</evidence>
<dbReference type="EMBL" id="MPIN01000022">
    <property type="protein sequence ID" value="OJH34135.1"/>
    <property type="molecule type" value="Genomic_DNA"/>
</dbReference>
<evidence type="ECO:0000313" key="2">
    <source>
        <dbReference type="EMBL" id="OJH34135.1"/>
    </source>
</evidence>
<organism evidence="2 3">
    <name type="scientific">Cystobacter ferrugineus</name>
    <dbReference type="NCBI Taxonomy" id="83449"/>
    <lineage>
        <taxon>Bacteria</taxon>
        <taxon>Pseudomonadati</taxon>
        <taxon>Myxococcota</taxon>
        <taxon>Myxococcia</taxon>
        <taxon>Myxococcales</taxon>
        <taxon>Cystobacterineae</taxon>
        <taxon>Archangiaceae</taxon>
        <taxon>Cystobacter</taxon>
    </lineage>
</organism>
<reference evidence="3" key="1">
    <citation type="submission" date="2016-11" db="EMBL/GenBank/DDBJ databases">
        <authorList>
            <person name="Shukria A."/>
            <person name="Stevens D.C."/>
        </authorList>
    </citation>
    <scope>NUCLEOTIDE SEQUENCE [LARGE SCALE GENOMIC DNA]</scope>
    <source>
        <strain evidence="3">Cbfe23</strain>
    </source>
</reference>
<dbReference type="OrthoDB" id="5508875at2"/>
<sequence length="337" mass="36039">MISPLSTALPRRASWWRAALLASATWLLPAPSSAADAATPLRQTACSFTGMIDELRVALKSGSPAYRKYARERLKTAARVMPADELRAAVQDERDPDTLEALGMALASKSSFTEDATLVQPLLARASGDADPKARAAAVRGLRGSGSVDLMTKNGGVVTYEQLIRDSAPEVRQAVVDNLIHESAKVYFGHERTVSEAAVSAALASKDPQAAAKLLSEVSMEAVGHDTVERLRQQLRSDDPALRGAAATALGGVPGAESSAMRDALVSLYRDEKDPAVRKAALQGLVRLGMGGARSTLESLRGVAPGMDPEIDAWQSALKLGLQEWHLLLREKERLRR</sequence>
<accession>A0A1L9AVU2</accession>
<dbReference type="RefSeq" id="WP_071904817.1">
    <property type="nucleotide sequence ID" value="NZ_MPIN01000022.1"/>
</dbReference>
<gene>
    <name evidence="2" type="ORF">BON30_45060</name>
</gene>
<protein>
    <recommendedName>
        <fullName evidence="4">PBS lyase</fullName>
    </recommendedName>
</protein>
<dbReference type="SUPFAM" id="SSF48371">
    <property type="entry name" value="ARM repeat"/>
    <property type="match status" value="1"/>
</dbReference>
<proteinExistence type="predicted"/>
<dbReference type="Proteomes" id="UP000182229">
    <property type="component" value="Unassembled WGS sequence"/>
</dbReference>
<comment type="caution">
    <text evidence="2">The sequence shown here is derived from an EMBL/GenBank/DDBJ whole genome shotgun (WGS) entry which is preliminary data.</text>
</comment>